<accession>A0AAD9B5Q0</accession>
<dbReference type="Gene3D" id="3.10.110.10">
    <property type="entry name" value="Ubiquitin Conjugating Enzyme"/>
    <property type="match status" value="1"/>
</dbReference>
<proteinExistence type="predicted"/>
<dbReference type="PANTHER" id="PTHR13198:SF4">
    <property type="entry name" value="E3 UBIQUITIN-PROTEIN LIGASE RNF25"/>
    <property type="match status" value="1"/>
</dbReference>
<dbReference type="SUPFAM" id="SSF57850">
    <property type="entry name" value="RING/U-box"/>
    <property type="match status" value="1"/>
</dbReference>
<dbReference type="PANTHER" id="PTHR13198">
    <property type="entry name" value="RING FINGER PROTEIN 25"/>
    <property type="match status" value="1"/>
</dbReference>
<dbReference type="PROSITE" id="PS50908">
    <property type="entry name" value="RWD"/>
    <property type="match status" value="1"/>
</dbReference>
<dbReference type="FunFam" id="3.10.110.10:FF:000052">
    <property type="entry name" value="Putative e3 ubiquitin-protein ligase rnf25"/>
    <property type="match status" value="1"/>
</dbReference>
<dbReference type="EMBL" id="JASDAP010000027">
    <property type="protein sequence ID" value="KAK1877142.1"/>
    <property type="molecule type" value="Genomic_DNA"/>
</dbReference>
<dbReference type="GO" id="GO:0005634">
    <property type="term" value="C:nucleus"/>
    <property type="evidence" value="ECO:0007669"/>
    <property type="project" value="TreeGrafter"/>
</dbReference>
<feature type="domain" description="RWD" evidence="2">
    <location>
        <begin position="9"/>
        <end position="118"/>
    </location>
</feature>
<sequence length="450" mass="49503">MAAECDVLSEIEVLQSIYLDELLVNRKEKEGCWEVSLVLYPSTAEDSVSQFVRLTLTLTLDQQYPSSSPAISIRNPRGLSDDKISSVQKCLQLEAQSCLGSPVLYQLIEEGETFSKTSCYHYFHSHCLGRYASHAERELQQRERELEEDKTRDHTQRQELTVVCPVCREPLSYDVDQLLSSPAPQLPELDEVVIGSKFQQKWCKLQKLLERQRSKGGIIDPEVESNRFLIHTNEAPPAAEIENLDPDASPAPPAPSASKVPSYETGFRADHSVPGLSHCRGAQAPRRGPRRGGRFRPQHHRRAAPITEHLHKLSLSCHEGPIKAQGNQQMQENAEFCQSKTGRVVPAETPMSGEGPPLYQAALDTECPKEAAGGRGHREGEGLLTGGTRTQPPGATSGTGGLQEAGEGPTTCTTEVGGPAGVTSGASSTMWWRERGRGRRFYDKGQQEGQ</sequence>
<evidence type="ECO:0000259" key="2">
    <source>
        <dbReference type="PROSITE" id="PS50908"/>
    </source>
</evidence>
<reference evidence="3" key="1">
    <citation type="submission" date="2023-04" db="EMBL/GenBank/DDBJ databases">
        <title>Chromosome-level genome of Chaenocephalus aceratus.</title>
        <authorList>
            <person name="Park H."/>
        </authorList>
    </citation>
    <scope>NUCLEOTIDE SEQUENCE</scope>
    <source>
        <strain evidence="3">DE</strain>
        <tissue evidence="3">Muscle</tissue>
    </source>
</reference>
<dbReference type="GO" id="GO:0061630">
    <property type="term" value="F:ubiquitin protein ligase activity"/>
    <property type="evidence" value="ECO:0007669"/>
    <property type="project" value="InterPro"/>
</dbReference>
<dbReference type="InterPro" id="IPR016135">
    <property type="entry name" value="UBQ-conjugating_enzyme/RWD"/>
</dbReference>
<dbReference type="GO" id="GO:0016567">
    <property type="term" value="P:protein ubiquitination"/>
    <property type="evidence" value="ECO:0007669"/>
    <property type="project" value="TreeGrafter"/>
</dbReference>
<dbReference type="AlphaFoldDB" id="A0AAD9B5Q0"/>
<dbReference type="InterPro" id="IPR006575">
    <property type="entry name" value="RWD_dom"/>
</dbReference>
<name>A0AAD9B5Q0_DISEL</name>
<comment type="caution">
    <text evidence="3">The sequence shown here is derived from an EMBL/GenBank/DDBJ whole genome shotgun (WGS) entry which is preliminary data.</text>
</comment>
<dbReference type="CDD" id="cd23818">
    <property type="entry name" value="RWD_RNF25"/>
    <property type="match status" value="1"/>
</dbReference>
<feature type="region of interest" description="Disordered" evidence="1">
    <location>
        <begin position="240"/>
        <end position="298"/>
    </location>
</feature>
<organism evidence="3 4">
    <name type="scientific">Dissostichus eleginoides</name>
    <name type="common">Patagonian toothfish</name>
    <name type="synonym">Dissostichus amissus</name>
    <dbReference type="NCBI Taxonomy" id="100907"/>
    <lineage>
        <taxon>Eukaryota</taxon>
        <taxon>Metazoa</taxon>
        <taxon>Chordata</taxon>
        <taxon>Craniata</taxon>
        <taxon>Vertebrata</taxon>
        <taxon>Euteleostomi</taxon>
        <taxon>Actinopterygii</taxon>
        <taxon>Neopterygii</taxon>
        <taxon>Teleostei</taxon>
        <taxon>Neoteleostei</taxon>
        <taxon>Acanthomorphata</taxon>
        <taxon>Eupercaria</taxon>
        <taxon>Perciformes</taxon>
        <taxon>Notothenioidei</taxon>
        <taxon>Nototheniidae</taxon>
        <taxon>Dissostichus</taxon>
    </lineage>
</organism>
<dbReference type="SMART" id="SM00591">
    <property type="entry name" value="RWD"/>
    <property type="match status" value="1"/>
</dbReference>
<gene>
    <name evidence="3" type="ORF">KUDE01_002458</name>
</gene>
<feature type="compositionally biased region" description="Basic and acidic residues" evidence="1">
    <location>
        <begin position="432"/>
        <end position="450"/>
    </location>
</feature>
<evidence type="ECO:0000313" key="3">
    <source>
        <dbReference type="EMBL" id="KAK1877142.1"/>
    </source>
</evidence>
<feature type="region of interest" description="Disordered" evidence="1">
    <location>
        <begin position="369"/>
        <end position="450"/>
    </location>
</feature>
<dbReference type="Proteomes" id="UP001228049">
    <property type="component" value="Unassembled WGS sequence"/>
</dbReference>
<dbReference type="InterPro" id="IPR039133">
    <property type="entry name" value="RNF25"/>
</dbReference>
<evidence type="ECO:0000313" key="4">
    <source>
        <dbReference type="Proteomes" id="UP001228049"/>
    </source>
</evidence>
<dbReference type="Pfam" id="PF05773">
    <property type="entry name" value="RWD"/>
    <property type="match status" value="1"/>
</dbReference>
<evidence type="ECO:0000256" key="1">
    <source>
        <dbReference type="SAM" id="MobiDB-lite"/>
    </source>
</evidence>
<keyword evidence="4" id="KW-1185">Reference proteome</keyword>
<protein>
    <submittedName>
        <fullName evidence="3">E3 ubiquitin-protein ligase RNF25</fullName>
    </submittedName>
</protein>
<dbReference type="SUPFAM" id="SSF54495">
    <property type="entry name" value="UBC-like"/>
    <property type="match status" value="1"/>
</dbReference>
<feature type="compositionally biased region" description="Basic residues" evidence="1">
    <location>
        <begin position="287"/>
        <end position="298"/>
    </location>
</feature>